<gene>
    <name evidence="1" type="ORF">CLOBOL_03298</name>
</gene>
<dbReference type="PaxDb" id="411902-CLOBOL_03298"/>
<proteinExistence type="predicted"/>
<dbReference type="HOGENOM" id="CLU_2971264_0_0_9"/>
<reference evidence="1 2" key="1">
    <citation type="submission" date="2007-08" db="EMBL/GenBank/DDBJ databases">
        <authorList>
            <person name="Fulton L."/>
            <person name="Clifton S."/>
            <person name="Fulton B."/>
            <person name="Xu J."/>
            <person name="Minx P."/>
            <person name="Pepin K.H."/>
            <person name="Johnson M."/>
            <person name="Thiruvilangam P."/>
            <person name="Bhonagiri V."/>
            <person name="Nash W.E."/>
            <person name="Mardis E.R."/>
            <person name="Wilson R.K."/>
        </authorList>
    </citation>
    <scope>NUCLEOTIDE SEQUENCE [LARGE SCALE GENOMIC DNA]</scope>
    <source>
        <strain evidence="2">ATCC BAA-613 / DSM 15670 / CCUG 46953 / JCM 12243 / WAL 16351</strain>
    </source>
</reference>
<comment type="caution">
    <text evidence="1">The sequence shown here is derived from an EMBL/GenBank/DDBJ whole genome shotgun (WGS) entry which is preliminary data.</text>
</comment>
<evidence type="ECO:0000313" key="2">
    <source>
        <dbReference type="Proteomes" id="UP000005396"/>
    </source>
</evidence>
<accession>A8RSE8</accession>
<sequence>MISSILKTSKLVEFITYVSYGIIIGKNVQVLPPIFYAGNGLKMRKSPGKMLKYGVTHR</sequence>
<organism evidence="1 2">
    <name type="scientific">Enterocloster bolteae (strain ATCC BAA-613 / DSM 15670 / CCUG 46953 / JCM 12243 / WAL 16351)</name>
    <name type="common">Clostridium bolteae</name>
    <dbReference type="NCBI Taxonomy" id="411902"/>
    <lineage>
        <taxon>Bacteria</taxon>
        <taxon>Bacillati</taxon>
        <taxon>Bacillota</taxon>
        <taxon>Clostridia</taxon>
        <taxon>Lachnospirales</taxon>
        <taxon>Lachnospiraceae</taxon>
        <taxon>Enterocloster</taxon>
    </lineage>
</organism>
<name>A8RSE8_ENTBW</name>
<dbReference type="Proteomes" id="UP000005396">
    <property type="component" value="Unassembled WGS sequence"/>
</dbReference>
<evidence type="ECO:0000313" key="1">
    <source>
        <dbReference type="EMBL" id="EDP16530.1"/>
    </source>
</evidence>
<reference evidence="1 2" key="2">
    <citation type="submission" date="2007-09" db="EMBL/GenBank/DDBJ databases">
        <title>Draft genome sequence of Clostridium bolteae (ATCC BAA-613).</title>
        <authorList>
            <person name="Sudarsanam P."/>
            <person name="Ley R."/>
            <person name="Guruge J."/>
            <person name="Turnbaugh P.J."/>
            <person name="Mahowald M."/>
            <person name="Liep D."/>
            <person name="Gordon J."/>
        </authorList>
    </citation>
    <scope>NUCLEOTIDE SEQUENCE [LARGE SCALE GENOMIC DNA]</scope>
    <source>
        <strain evidence="2">ATCC BAA-613 / DSM 15670 / CCUG 46953 / JCM 12243 / WAL 16351</strain>
    </source>
</reference>
<protein>
    <submittedName>
        <fullName evidence="1">Uncharacterized protein</fullName>
    </submittedName>
</protein>
<dbReference type="AlphaFoldDB" id="A8RSE8"/>
<dbReference type="EMBL" id="ABCC02000029">
    <property type="protein sequence ID" value="EDP16530.1"/>
    <property type="molecule type" value="Genomic_DNA"/>
</dbReference>